<protein>
    <recommendedName>
        <fullName evidence="4">Secreted protein</fullName>
    </recommendedName>
</protein>
<evidence type="ECO:0000256" key="1">
    <source>
        <dbReference type="SAM" id="SignalP"/>
    </source>
</evidence>
<comment type="caution">
    <text evidence="2">The sequence shown here is derived from an EMBL/GenBank/DDBJ whole genome shotgun (WGS) entry which is preliminary data.</text>
</comment>
<reference evidence="2 3" key="1">
    <citation type="submission" date="2023-01" db="EMBL/GenBank/DDBJ databases">
        <title>Analysis of 21 Apiospora genomes using comparative genomics revels a genus with tremendous synthesis potential of carbohydrate active enzymes and secondary metabolites.</title>
        <authorList>
            <person name="Sorensen T."/>
        </authorList>
    </citation>
    <scope>NUCLEOTIDE SEQUENCE [LARGE SCALE GENOMIC DNA]</scope>
    <source>
        <strain evidence="2 3">CBS 33761</strain>
    </source>
</reference>
<gene>
    <name evidence="2" type="ORF">PG993_013014</name>
</gene>
<evidence type="ECO:0000313" key="2">
    <source>
        <dbReference type="EMBL" id="KAK8022247.1"/>
    </source>
</evidence>
<keyword evidence="3" id="KW-1185">Reference proteome</keyword>
<dbReference type="Proteomes" id="UP001444661">
    <property type="component" value="Unassembled WGS sequence"/>
</dbReference>
<name>A0ABR1RWF4_9PEZI</name>
<feature type="chain" id="PRO_5047363876" description="Secreted protein" evidence="1">
    <location>
        <begin position="23"/>
        <end position="134"/>
    </location>
</feature>
<keyword evidence="1" id="KW-0732">Signal</keyword>
<accession>A0ABR1RWF4</accession>
<dbReference type="EMBL" id="JAQQWK010000012">
    <property type="protein sequence ID" value="KAK8022247.1"/>
    <property type="molecule type" value="Genomic_DNA"/>
</dbReference>
<feature type="signal peptide" evidence="1">
    <location>
        <begin position="1"/>
        <end position="22"/>
    </location>
</feature>
<proteinExistence type="predicted"/>
<evidence type="ECO:0000313" key="3">
    <source>
        <dbReference type="Proteomes" id="UP001444661"/>
    </source>
</evidence>
<evidence type="ECO:0008006" key="4">
    <source>
        <dbReference type="Google" id="ProtNLM"/>
    </source>
</evidence>
<organism evidence="2 3">
    <name type="scientific">Apiospora rasikravindrae</name>
    <dbReference type="NCBI Taxonomy" id="990691"/>
    <lineage>
        <taxon>Eukaryota</taxon>
        <taxon>Fungi</taxon>
        <taxon>Dikarya</taxon>
        <taxon>Ascomycota</taxon>
        <taxon>Pezizomycotina</taxon>
        <taxon>Sordariomycetes</taxon>
        <taxon>Xylariomycetidae</taxon>
        <taxon>Amphisphaeriales</taxon>
        <taxon>Apiosporaceae</taxon>
        <taxon>Apiospora</taxon>
    </lineage>
</organism>
<sequence>MSLVHRLSMFVLHILNVPPFQSTESTESSAASPTSACRATFSGDIVIMLDGIASTSFWHRFRLISAILSHGFRAMMTATPCPSDMTVATLVAADDAQQARALLLVHIHNLLDLAGSLGLGLMELIDLVLPYHEA</sequence>